<feature type="compositionally biased region" description="Low complexity" evidence="1">
    <location>
        <begin position="24"/>
        <end position="34"/>
    </location>
</feature>
<dbReference type="AlphaFoldDB" id="A0A9P6NBW9"/>
<dbReference type="EMBL" id="MU167310">
    <property type="protein sequence ID" value="KAG0143816.1"/>
    <property type="molecule type" value="Genomic_DNA"/>
</dbReference>
<keyword evidence="3" id="KW-1185">Reference proteome</keyword>
<dbReference type="Proteomes" id="UP000886653">
    <property type="component" value="Unassembled WGS sequence"/>
</dbReference>
<feature type="region of interest" description="Disordered" evidence="1">
    <location>
        <begin position="1"/>
        <end position="54"/>
    </location>
</feature>
<name>A0A9P6NBW9_9BASI</name>
<proteinExistence type="predicted"/>
<sequence length="113" mass="11999">MPGNLPAPASSTAALQGVPPPDNGIIGQQGSQQQHKQESASRPSGHPYAIPSQNYGQRASYGLAAGEDFPPRGWARTGSVQVICSLPPIQTSWREEQAAGSLRLKLVVKLEDR</sequence>
<accession>A0A9P6NBW9</accession>
<evidence type="ECO:0000256" key="1">
    <source>
        <dbReference type="SAM" id="MobiDB-lite"/>
    </source>
</evidence>
<gene>
    <name evidence="2" type="ORF">CROQUDRAFT_95867</name>
</gene>
<organism evidence="2 3">
    <name type="scientific">Cronartium quercuum f. sp. fusiforme G11</name>
    <dbReference type="NCBI Taxonomy" id="708437"/>
    <lineage>
        <taxon>Eukaryota</taxon>
        <taxon>Fungi</taxon>
        <taxon>Dikarya</taxon>
        <taxon>Basidiomycota</taxon>
        <taxon>Pucciniomycotina</taxon>
        <taxon>Pucciniomycetes</taxon>
        <taxon>Pucciniales</taxon>
        <taxon>Coleosporiaceae</taxon>
        <taxon>Cronartium</taxon>
    </lineage>
</organism>
<evidence type="ECO:0000313" key="2">
    <source>
        <dbReference type="EMBL" id="KAG0143816.1"/>
    </source>
</evidence>
<reference evidence="2" key="1">
    <citation type="submission" date="2013-11" db="EMBL/GenBank/DDBJ databases">
        <title>Genome sequence of the fusiform rust pathogen reveals effectors for host alternation and coevolution with pine.</title>
        <authorList>
            <consortium name="DOE Joint Genome Institute"/>
            <person name="Smith K."/>
            <person name="Pendleton A."/>
            <person name="Kubisiak T."/>
            <person name="Anderson C."/>
            <person name="Salamov A."/>
            <person name="Aerts A."/>
            <person name="Riley R."/>
            <person name="Clum A."/>
            <person name="Lindquist E."/>
            <person name="Ence D."/>
            <person name="Campbell M."/>
            <person name="Kronenberg Z."/>
            <person name="Feau N."/>
            <person name="Dhillon B."/>
            <person name="Hamelin R."/>
            <person name="Burleigh J."/>
            <person name="Smith J."/>
            <person name="Yandell M."/>
            <person name="Nelson C."/>
            <person name="Grigoriev I."/>
            <person name="Davis J."/>
        </authorList>
    </citation>
    <scope>NUCLEOTIDE SEQUENCE</scope>
    <source>
        <strain evidence="2">G11</strain>
    </source>
</reference>
<protein>
    <submittedName>
        <fullName evidence="2">Uncharacterized protein</fullName>
    </submittedName>
</protein>
<comment type="caution">
    <text evidence="2">The sequence shown here is derived from an EMBL/GenBank/DDBJ whole genome shotgun (WGS) entry which is preliminary data.</text>
</comment>
<evidence type="ECO:0000313" key="3">
    <source>
        <dbReference type="Proteomes" id="UP000886653"/>
    </source>
</evidence>